<accession>A0ACB9MLV4</accession>
<gene>
    <name evidence="1" type="ORF">MLD38_030082</name>
</gene>
<protein>
    <submittedName>
        <fullName evidence="1">Uncharacterized protein</fullName>
    </submittedName>
</protein>
<organism evidence="1 2">
    <name type="scientific">Melastoma candidum</name>
    <dbReference type="NCBI Taxonomy" id="119954"/>
    <lineage>
        <taxon>Eukaryota</taxon>
        <taxon>Viridiplantae</taxon>
        <taxon>Streptophyta</taxon>
        <taxon>Embryophyta</taxon>
        <taxon>Tracheophyta</taxon>
        <taxon>Spermatophyta</taxon>
        <taxon>Magnoliopsida</taxon>
        <taxon>eudicotyledons</taxon>
        <taxon>Gunneridae</taxon>
        <taxon>Pentapetalae</taxon>
        <taxon>rosids</taxon>
        <taxon>malvids</taxon>
        <taxon>Myrtales</taxon>
        <taxon>Melastomataceae</taxon>
        <taxon>Melastomatoideae</taxon>
        <taxon>Melastomateae</taxon>
        <taxon>Melastoma</taxon>
    </lineage>
</organism>
<sequence>MEAIAVKKGRFSKVDNAKGDIDQIARLMTYMRDFMIQTNYFQSEASGQTYERAAIQKWLDQGLSICPKTRLPLTHLNFITNYTVKDMVKRRWDRNNAGHTNRSEVLDPIRVDGQVDLVSPRKLVKARTVDGSSGGGGSNLKPSIDSGSRRKGKEGGSSRVSSQEEYNEVDFGEIERFEALLALEESESDSRSIHRVRSSSSQKLFFLSKSQREGIRFGQRHSQSLVQ</sequence>
<reference evidence="2" key="1">
    <citation type="journal article" date="2023" name="Front. Plant Sci.">
        <title>Chromosomal-level genome assembly of Melastoma candidum provides insights into trichome evolution.</title>
        <authorList>
            <person name="Zhong Y."/>
            <person name="Wu W."/>
            <person name="Sun C."/>
            <person name="Zou P."/>
            <person name="Liu Y."/>
            <person name="Dai S."/>
            <person name="Zhou R."/>
        </authorList>
    </citation>
    <scope>NUCLEOTIDE SEQUENCE [LARGE SCALE GENOMIC DNA]</scope>
</reference>
<evidence type="ECO:0000313" key="2">
    <source>
        <dbReference type="Proteomes" id="UP001057402"/>
    </source>
</evidence>
<comment type="caution">
    <text evidence="1">The sequence shown here is derived from an EMBL/GenBank/DDBJ whole genome shotgun (WGS) entry which is preliminary data.</text>
</comment>
<proteinExistence type="predicted"/>
<dbReference type="Proteomes" id="UP001057402">
    <property type="component" value="Chromosome 9"/>
</dbReference>
<keyword evidence="2" id="KW-1185">Reference proteome</keyword>
<name>A0ACB9MLV4_9MYRT</name>
<evidence type="ECO:0000313" key="1">
    <source>
        <dbReference type="EMBL" id="KAI4324611.1"/>
    </source>
</evidence>
<dbReference type="EMBL" id="CM042888">
    <property type="protein sequence ID" value="KAI4324611.1"/>
    <property type="molecule type" value="Genomic_DNA"/>
</dbReference>